<dbReference type="GO" id="GO:0006325">
    <property type="term" value="P:chromatin organization"/>
    <property type="evidence" value="ECO:0007669"/>
    <property type="project" value="UniProtKB-KW"/>
</dbReference>
<name>A0A1Q3B156_CEPFO</name>
<organism evidence="12 13">
    <name type="scientific">Cephalotus follicularis</name>
    <name type="common">Albany pitcher plant</name>
    <dbReference type="NCBI Taxonomy" id="3775"/>
    <lineage>
        <taxon>Eukaryota</taxon>
        <taxon>Viridiplantae</taxon>
        <taxon>Streptophyta</taxon>
        <taxon>Embryophyta</taxon>
        <taxon>Tracheophyta</taxon>
        <taxon>Spermatophyta</taxon>
        <taxon>Magnoliopsida</taxon>
        <taxon>eudicotyledons</taxon>
        <taxon>Gunneridae</taxon>
        <taxon>Pentapetalae</taxon>
        <taxon>rosids</taxon>
        <taxon>fabids</taxon>
        <taxon>Oxalidales</taxon>
        <taxon>Cephalotaceae</taxon>
        <taxon>Cephalotus</taxon>
    </lineage>
</organism>
<evidence type="ECO:0000256" key="10">
    <source>
        <dbReference type="SAM" id="MobiDB-lite"/>
    </source>
</evidence>
<comment type="subcellular location">
    <subcellularLocation>
        <location evidence="1">Nucleus</location>
        <location evidence="1">Nucleolus</location>
    </subcellularLocation>
</comment>
<dbReference type="InParanoid" id="A0A1Q3B156"/>
<dbReference type="GO" id="GO:0008270">
    <property type="term" value="F:zinc ion binding"/>
    <property type="evidence" value="ECO:0007669"/>
    <property type="project" value="UniProtKB-KW"/>
</dbReference>
<dbReference type="OrthoDB" id="2019803at2759"/>
<feature type="compositionally biased region" description="Acidic residues" evidence="10">
    <location>
        <begin position="161"/>
        <end position="210"/>
    </location>
</feature>
<accession>A0A1Q3B156</accession>
<evidence type="ECO:0000256" key="4">
    <source>
        <dbReference type="ARBA" id="ARBA00022801"/>
    </source>
</evidence>
<feature type="region of interest" description="Disordered" evidence="10">
    <location>
        <begin position="120"/>
        <end position="291"/>
    </location>
</feature>
<evidence type="ECO:0000256" key="2">
    <source>
        <dbReference type="ARBA" id="ARBA00006673"/>
    </source>
</evidence>
<keyword evidence="7" id="KW-0804">Transcription</keyword>
<sequence>MEFWGVEVKSGVPLKVDPVLGSVVHISQVALGELKKDTGSQTVLLHLKHDNRQLVIGTLSHEKFPQISLDLVLEKQFELSHSWKDGSVYFTGYTAPINEGIDETDTESDSDIQEGLPVAAVNGQQPEAKEANPSAAKKPDTSGPKQVNFVEPKKDAKTEESDSSDDEEDDSDDDDSSDDQEELTINGEDDDSNEEDDSDEDDDDSDEEDHDNLTPEKPEPSKKRSGNSATKTPVPMKKSKLDTPQKTDGKKVGGHTATPHPAKKTGKTLANTDQKKPQAQKSGGSYPCKSCKKAFSSEVGLQSHTKAKHGAAA</sequence>
<dbReference type="FunCoup" id="A0A1Q3B156">
    <property type="interactions" value="1593"/>
</dbReference>
<keyword evidence="4" id="KW-0378">Hydrolase</keyword>
<dbReference type="FunFam" id="2.60.120.340:FF:000004">
    <property type="entry name" value="Histone deacetylase HDT1"/>
    <property type="match status" value="1"/>
</dbReference>
<keyword evidence="9" id="KW-0479">Metal-binding</keyword>
<evidence type="ECO:0000256" key="6">
    <source>
        <dbReference type="ARBA" id="ARBA00023015"/>
    </source>
</evidence>
<evidence type="ECO:0000256" key="1">
    <source>
        <dbReference type="ARBA" id="ARBA00004604"/>
    </source>
</evidence>
<keyword evidence="5" id="KW-0156">Chromatin regulator</keyword>
<gene>
    <name evidence="12" type="ORF">CFOL_v3_05217</name>
</gene>
<dbReference type="InterPro" id="IPR041232">
    <property type="entry name" value="NPL"/>
</dbReference>
<feature type="compositionally biased region" description="Basic and acidic residues" evidence="10">
    <location>
        <begin position="211"/>
        <end position="222"/>
    </location>
</feature>
<feature type="domain" description="C2H2-type" evidence="11">
    <location>
        <begin position="286"/>
        <end position="313"/>
    </location>
</feature>
<evidence type="ECO:0000256" key="5">
    <source>
        <dbReference type="ARBA" id="ARBA00022853"/>
    </source>
</evidence>
<dbReference type="Proteomes" id="UP000187406">
    <property type="component" value="Unassembled WGS sequence"/>
</dbReference>
<comment type="similarity">
    <text evidence="2">Belongs to the histone deacetylase HD2 family.</text>
</comment>
<feature type="compositionally biased region" description="Polar residues" evidence="10">
    <location>
        <begin position="268"/>
        <end position="283"/>
    </location>
</feature>
<keyword evidence="13" id="KW-1185">Reference proteome</keyword>
<evidence type="ECO:0000256" key="3">
    <source>
        <dbReference type="ARBA" id="ARBA00022491"/>
    </source>
</evidence>
<dbReference type="AlphaFoldDB" id="A0A1Q3B156"/>
<dbReference type="PROSITE" id="PS50157">
    <property type="entry name" value="ZINC_FINGER_C2H2_2"/>
    <property type="match status" value="1"/>
</dbReference>
<dbReference type="EMBL" id="BDDD01000221">
    <property type="protein sequence ID" value="GAV61690.1"/>
    <property type="molecule type" value="Genomic_DNA"/>
</dbReference>
<dbReference type="GO" id="GO:0016787">
    <property type="term" value="F:hydrolase activity"/>
    <property type="evidence" value="ECO:0007669"/>
    <property type="project" value="UniProtKB-KW"/>
</dbReference>
<comment type="caution">
    <text evidence="12">The sequence shown here is derived from an EMBL/GenBank/DDBJ whole genome shotgun (WGS) entry which is preliminary data.</text>
</comment>
<reference evidence="13" key="1">
    <citation type="submission" date="2016-04" db="EMBL/GenBank/DDBJ databases">
        <title>Cephalotus genome sequencing.</title>
        <authorList>
            <person name="Fukushima K."/>
            <person name="Hasebe M."/>
            <person name="Fang X."/>
        </authorList>
    </citation>
    <scope>NUCLEOTIDE SEQUENCE [LARGE SCALE GENOMIC DNA]</scope>
    <source>
        <strain evidence="13">cv. St1</strain>
    </source>
</reference>
<dbReference type="InterPro" id="IPR013087">
    <property type="entry name" value="Znf_C2H2_type"/>
</dbReference>
<evidence type="ECO:0000256" key="7">
    <source>
        <dbReference type="ARBA" id="ARBA00023163"/>
    </source>
</evidence>
<evidence type="ECO:0000259" key="11">
    <source>
        <dbReference type="PROSITE" id="PS50157"/>
    </source>
</evidence>
<dbReference type="Pfam" id="PF17800">
    <property type="entry name" value="NPL"/>
    <property type="match status" value="1"/>
</dbReference>
<evidence type="ECO:0000313" key="12">
    <source>
        <dbReference type="EMBL" id="GAV61690.1"/>
    </source>
</evidence>
<feature type="compositionally biased region" description="Basic and acidic residues" evidence="10">
    <location>
        <begin position="151"/>
        <end position="160"/>
    </location>
</feature>
<feature type="compositionally biased region" description="Basic and acidic residues" evidence="10">
    <location>
        <begin position="239"/>
        <end position="251"/>
    </location>
</feature>
<evidence type="ECO:0000256" key="9">
    <source>
        <dbReference type="PROSITE-ProRule" id="PRU00042"/>
    </source>
</evidence>
<dbReference type="Gene3D" id="3.30.160.60">
    <property type="entry name" value="Classic Zinc Finger"/>
    <property type="match status" value="1"/>
</dbReference>
<protein>
    <recommendedName>
        <fullName evidence="11">C2H2-type domain-containing protein</fullName>
    </recommendedName>
</protein>
<keyword evidence="3" id="KW-0678">Repressor</keyword>
<dbReference type="STRING" id="3775.A0A1Q3B156"/>
<keyword evidence="8" id="KW-0539">Nucleus</keyword>
<keyword evidence="6" id="KW-0805">Transcription regulation</keyword>
<proteinExistence type="inferred from homology"/>
<dbReference type="GO" id="GO:0005730">
    <property type="term" value="C:nucleolus"/>
    <property type="evidence" value="ECO:0007669"/>
    <property type="project" value="UniProtKB-SubCell"/>
</dbReference>
<dbReference type="PROSITE" id="PS00028">
    <property type="entry name" value="ZINC_FINGER_C2H2_1"/>
    <property type="match status" value="1"/>
</dbReference>
<keyword evidence="9" id="KW-0863">Zinc-finger</keyword>
<evidence type="ECO:0000313" key="13">
    <source>
        <dbReference type="Proteomes" id="UP000187406"/>
    </source>
</evidence>
<keyword evidence="9" id="KW-0862">Zinc</keyword>
<evidence type="ECO:0000256" key="8">
    <source>
        <dbReference type="ARBA" id="ARBA00023242"/>
    </source>
</evidence>
<dbReference type="Gene3D" id="2.60.120.340">
    <property type="entry name" value="Nucleoplasmin core domain"/>
    <property type="match status" value="1"/>
</dbReference>